<evidence type="ECO:0000313" key="3">
    <source>
        <dbReference type="Proteomes" id="UP000054007"/>
    </source>
</evidence>
<keyword evidence="1" id="KW-1133">Transmembrane helix</keyword>
<name>A0A0D7AT83_9AGAR</name>
<organism evidence="2 3">
    <name type="scientific">Cylindrobasidium torrendii FP15055 ss-10</name>
    <dbReference type="NCBI Taxonomy" id="1314674"/>
    <lineage>
        <taxon>Eukaryota</taxon>
        <taxon>Fungi</taxon>
        <taxon>Dikarya</taxon>
        <taxon>Basidiomycota</taxon>
        <taxon>Agaricomycotina</taxon>
        <taxon>Agaricomycetes</taxon>
        <taxon>Agaricomycetidae</taxon>
        <taxon>Agaricales</taxon>
        <taxon>Marasmiineae</taxon>
        <taxon>Physalacriaceae</taxon>
        <taxon>Cylindrobasidium</taxon>
    </lineage>
</organism>
<reference evidence="2 3" key="1">
    <citation type="journal article" date="2015" name="Fungal Genet. Biol.">
        <title>Evolution of novel wood decay mechanisms in Agaricales revealed by the genome sequences of Fistulina hepatica and Cylindrobasidium torrendii.</title>
        <authorList>
            <person name="Floudas D."/>
            <person name="Held B.W."/>
            <person name="Riley R."/>
            <person name="Nagy L.G."/>
            <person name="Koehler G."/>
            <person name="Ransdell A.S."/>
            <person name="Younus H."/>
            <person name="Chow J."/>
            <person name="Chiniquy J."/>
            <person name="Lipzen A."/>
            <person name="Tritt A."/>
            <person name="Sun H."/>
            <person name="Haridas S."/>
            <person name="LaButti K."/>
            <person name="Ohm R.A."/>
            <person name="Kues U."/>
            <person name="Blanchette R.A."/>
            <person name="Grigoriev I.V."/>
            <person name="Minto R.E."/>
            <person name="Hibbett D.S."/>
        </authorList>
    </citation>
    <scope>NUCLEOTIDE SEQUENCE [LARGE SCALE GENOMIC DNA]</scope>
    <source>
        <strain evidence="2 3">FP15055 ss-10</strain>
    </source>
</reference>
<dbReference type="Proteomes" id="UP000054007">
    <property type="component" value="Unassembled WGS sequence"/>
</dbReference>
<dbReference type="EMBL" id="KN880912">
    <property type="protein sequence ID" value="KIY61583.1"/>
    <property type="molecule type" value="Genomic_DNA"/>
</dbReference>
<evidence type="ECO:0000313" key="2">
    <source>
        <dbReference type="EMBL" id="KIY61583.1"/>
    </source>
</evidence>
<feature type="transmembrane region" description="Helical" evidence="1">
    <location>
        <begin position="29"/>
        <end position="47"/>
    </location>
</feature>
<keyword evidence="1" id="KW-0472">Membrane</keyword>
<dbReference type="AlphaFoldDB" id="A0A0D7AT83"/>
<protein>
    <submittedName>
        <fullName evidence="2">Uncharacterized protein</fullName>
    </submittedName>
</protein>
<evidence type="ECO:0000256" key="1">
    <source>
        <dbReference type="SAM" id="Phobius"/>
    </source>
</evidence>
<proteinExistence type="predicted"/>
<accession>A0A0D7AT83</accession>
<feature type="transmembrane region" description="Helical" evidence="1">
    <location>
        <begin position="240"/>
        <end position="266"/>
    </location>
</feature>
<feature type="transmembrane region" description="Helical" evidence="1">
    <location>
        <begin position="173"/>
        <end position="191"/>
    </location>
</feature>
<sequence length="283" mass="30973">MMSEYMAEMQLDTTRRFNNTVCPTSGHPVDIRLVLSIAIILFALNLIGFPRRAAYYAASAVSAFTGAVTISGGRRMFQAITVLAVACHDRHVWPSAFALLISDEVGQHPRIEQALRSACFNISVLLQLAVPVLQSITERDISQAIALTGLGLTIYCTVSEDLVMRYRHVQGQLYGYLAGMIAIGIGAPLLVRFTEFRLIAKTAMRVFEESVAFVIWYFIGNPTLPNPTGIFELRIGVSCVLAVHFTTAAFFITAPLAVAYVVVVLARRIAAGGNRMMLGLRRG</sequence>
<keyword evidence="1" id="KW-0812">Transmembrane</keyword>
<gene>
    <name evidence="2" type="ORF">CYLTODRAFT_447651</name>
</gene>
<keyword evidence="3" id="KW-1185">Reference proteome</keyword>